<dbReference type="STRING" id="1618994.UX57_C0011G0006"/>
<evidence type="ECO:0000259" key="3">
    <source>
        <dbReference type="Pfam" id="PF00733"/>
    </source>
</evidence>
<comment type="caution">
    <text evidence="4">The sequence shown here is derived from an EMBL/GenBank/DDBJ whole genome shotgun (WGS) entry which is preliminary data.</text>
</comment>
<feature type="domain" description="Asparagine synthetase" evidence="3">
    <location>
        <begin position="196"/>
        <end position="259"/>
    </location>
</feature>
<dbReference type="PANTHER" id="PTHR11772">
    <property type="entry name" value="ASPARAGINE SYNTHETASE"/>
    <property type="match status" value="1"/>
</dbReference>
<dbReference type="InterPro" id="IPR014729">
    <property type="entry name" value="Rossmann-like_a/b/a_fold"/>
</dbReference>
<reference evidence="4 5" key="1">
    <citation type="journal article" date="2015" name="Nature">
        <title>rRNA introns, odd ribosomes, and small enigmatic genomes across a large radiation of phyla.</title>
        <authorList>
            <person name="Brown C.T."/>
            <person name="Hug L.A."/>
            <person name="Thomas B.C."/>
            <person name="Sharon I."/>
            <person name="Castelle C.J."/>
            <person name="Singh A."/>
            <person name="Wilkins M.J."/>
            <person name="Williams K.H."/>
            <person name="Banfield J.F."/>
        </authorList>
    </citation>
    <scope>NUCLEOTIDE SEQUENCE [LARGE SCALE GENOMIC DNA]</scope>
</reference>
<dbReference type="Gene3D" id="3.40.50.620">
    <property type="entry name" value="HUPs"/>
    <property type="match status" value="1"/>
</dbReference>
<dbReference type="SUPFAM" id="SSF52402">
    <property type="entry name" value="Adenine nucleotide alpha hydrolases-like"/>
    <property type="match status" value="1"/>
</dbReference>
<dbReference type="Proteomes" id="UP000034795">
    <property type="component" value="Unassembled WGS sequence"/>
</dbReference>
<dbReference type="GO" id="GO:0004066">
    <property type="term" value="F:asparagine synthase (glutamine-hydrolyzing) activity"/>
    <property type="evidence" value="ECO:0007669"/>
    <property type="project" value="InterPro"/>
</dbReference>
<evidence type="ECO:0000313" key="5">
    <source>
        <dbReference type="Proteomes" id="UP000034795"/>
    </source>
</evidence>
<evidence type="ECO:0000256" key="1">
    <source>
        <dbReference type="ARBA" id="ARBA00022741"/>
    </source>
</evidence>
<organism evidence="4 5">
    <name type="scientific">Candidatus Uhrbacteria bacterium GW2011_GWE2_46_68</name>
    <dbReference type="NCBI Taxonomy" id="1618994"/>
    <lineage>
        <taxon>Bacteria</taxon>
        <taxon>Candidatus Uhriibacteriota</taxon>
    </lineage>
</organism>
<evidence type="ECO:0000256" key="2">
    <source>
        <dbReference type="ARBA" id="ARBA00022840"/>
    </source>
</evidence>
<protein>
    <submittedName>
        <fullName evidence="4">Asparagine synthetase</fullName>
    </submittedName>
</protein>
<dbReference type="PANTHER" id="PTHR11772:SF2">
    <property type="entry name" value="ASPARAGINE SYNTHETASE [GLUTAMINE-HYDROLYZING]"/>
    <property type="match status" value="1"/>
</dbReference>
<dbReference type="InterPro" id="IPR050795">
    <property type="entry name" value="Asn_Synthetase"/>
</dbReference>
<keyword evidence="2" id="KW-0067">ATP-binding</keyword>
<name>A0A0G1T5N1_9BACT</name>
<dbReference type="CDD" id="cd01991">
    <property type="entry name" value="Asn_synthase_B_C"/>
    <property type="match status" value="1"/>
</dbReference>
<dbReference type="EMBL" id="LCMS01000011">
    <property type="protein sequence ID" value="KKU40720.1"/>
    <property type="molecule type" value="Genomic_DNA"/>
</dbReference>
<dbReference type="GO" id="GO:0006529">
    <property type="term" value="P:asparagine biosynthetic process"/>
    <property type="evidence" value="ECO:0007669"/>
    <property type="project" value="InterPro"/>
</dbReference>
<evidence type="ECO:0000313" key="4">
    <source>
        <dbReference type="EMBL" id="KKU40720.1"/>
    </source>
</evidence>
<accession>A0A0G1T5N1</accession>
<proteinExistence type="predicted"/>
<keyword evidence="1" id="KW-0547">Nucleotide-binding</keyword>
<dbReference type="Pfam" id="PF00733">
    <property type="entry name" value="Asn_synthase"/>
    <property type="match status" value="2"/>
</dbReference>
<dbReference type="InterPro" id="IPR001962">
    <property type="entry name" value="Asn_synthase"/>
</dbReference>
<feature type="domain" description="Asparagine synthetase" evidence="3">
    <location>
        <begin position="48"/>
        <end position="184"/>
    </location>
</feature>
<sequence>MPLTPWREAVTLPILPSFQEPAWNLDDLYKALEHAHHHCGNAVWNPYITLCLSGGLDSSLSLAILVKLFGARRITACTIGSDPDHPDVRYAKMAAETFGVSHAILIPTKPQIDRAKIELAMIPGEDVSDGNAGVLLFYQFLNGCNIKKIISHDGIDELVGGYWPHRQYEGNENLQCEDFDAQWKRLADVHLHPLERKALICGVDVVFPYLQREVIEYIRRIPLCERTSKAESKMPLRALARRLGVPEPIIARRKIGFCSALALPESLPS</sequence>
<dbReference type="GO" id="GO:0005829">
    <property type="term" value="C:cytosol"/>
    <property type="evidence" value="ECO:0007669"/>
    <property type="project" value="TreeGrafter"/>
</dbReference>
<dbReference type="GO" id="GO:0005524">
    <property type="term" value="F:ATP binding"/>
    <property type="evidence" value="ECO:0007669"/>
    <property type="project" value="UniProtKB-KW"/>
</dbReference>
<gene>
    <name evidence="4" type="ORF">UX57_C0011G0006</name>
</gene>
<dbReference type="AlphaFoldDB" id="A0A0G1T5N1"/>